<evidence type="ECO:0000313" key="2">
    <source>
        <dbReference type="Proteomes" id="UP000070501"/>
    </source>
</evidence>
<sequence length="74" mass="8258">MVLFAFVCLSQDAFVKGARALWLTQPSPSHSYSRSGRDWLARGIANVVPQKQNNDVVAQLPSRREQITEKGSRS</sequence>
<proteinExistence type="predicted"/>
<protein>
    <submittedName>
        <fullName evidence="1">Uncharacterized protein</fullName>
    </submittedName>
</protein>
<organism evidence="1 2">
    <name type="scientific">Microdochium bolleyi</name>
    <dbReference type="NCBI Taxonomy" id="196109"/>
    <lineage>
        <taxon>Eukaryota</taxon>
        <taxon>Fungi</taxon>
        <taxon>Dikarya</taxon>
        <taxon>Ascomycota</taxon>
        <taxon>Pezizomycotina</taxon>
        <taxon>Sordariomycetes</taxon>
        <taxon>Xylariomycetidae</taxon>
        <taxon>Xylariales</taxon>
        <taxon>Microdochiaceae</taxon>
        <taxon>Microdochium</taxon>
    </lineage>
</organism>
<keyword evidence="2" id="KW-1185">Reference proteome</keyword>
<evidence type="ECO:0000313" key="1">
    <source>
        <dbReference type="EMBL" id="KXJ95417.1"/>
    </source>
</evidence>
<dbReference type="EMBL" id="KQ964246">
    <property type="protein sequence ID" value="KXJ95417.1"/>
    <property type="molecule type" value="Genomic_DNA"/>
</dbReference>
<dbReference type="Proteomes" id="UP000070501">
    <property type="component" value="Unassembled WGS sequence"/>
</dbReference>
<feature type="non-terminal residue" evidence="1">
    <location>
        <position position="74"/>
    </location>
</feature>
<dbReference type="AlphaFoldDB" id="A0A136JE53"/>
<reference evidence="2" key="1">
    <citation type="submission" date="2016-02" db="EMBL/GenBank/DDBJ databases">
        <title>Draft genome sequence of Microdochium bolleyi, a fungal endophyte of beachgrass.</title>
        <authorList>
            <consortium name="DOE Joint Genome Institute"/>
            <person name="David A.S."/>
            <person name="May G."/>
            <person name="Haridas S."/>
            <person name="Lim J."/>
            <person name="Wang M."/>
            <person name="Labutti K."/>
            <person name="Lipzen A."/>
            <person name="Barry K."/>
            <person name="Grigoriev I.V."/>
        </authorList>
    </citation>
    <scope>NUCLEOTIDE SEQUENCE [LARGE SCALE GENOMIC DNA]</scope>
    <source>
        <strain evidence="2">J235TASD1</strain>
    </source>
</reference>
<name>A0A136JE53_9PEZI</name>
<gene>
    <name evidence="1" type="ORF">Micbo1qcDRAFT_157343</name>
</gene>
<dbReference type="InParanoid" id="A0A136JE53"/>
<accession>A0A136JE53</accession>